<evidence type="ECO:0000256" key="1">
    <source>
        <dbReference type="ARBA" id="ARBA00023015"/>
    </source>
</evidence>
<dbReference type="GO" id="GO:0003677">
    <property type="term" value="F:DNA binding"/>
    <property type="evidence" value="ECO:0007669"/>
    <property type="project" value="UniProtKB-KW"/>
</dbReference>
<keyword evidence="1" id="KW-0805">Transcription regulation</keyword>
<dbReference type="Proteomes" id="UP000240419">
    <property type="component" value="Unassembled WGS sequence"/>
</dbReference>
<dbReference type="InterPro" id="IPR000835">
    <property type="entry name" value="HTH_MarR-typ"/>
</dbReference>
<evidence type="ECO:0000256" key="2">
    <source>
        <dbReference type="ARBA" id="ARBA00023125"/>
    </source>
</evidence>
<dbReference type="PROSITE" id="PS50995">
    <property type="entry name" value="HTH_MARR_2"/>
    <property type="match status" value="1"/>
</dbReference>
<dbReference type="RefSeq" id="WP_106842018.1">
    <property type="nucleotide sequence ID" value="NZ_JARMEZ010000024.1"/>
</dbReference>
<accession>A0A2P7UH68</accession>
<evidence type="ECO:0000313" key="6">
    <source>
        <dbReference type="Proteomes" id="UP000240419"/>
    </source>
</evidence>
<dbReference type="OrthoDB" id="1551170at2"/>
<dbReference type="Pfam" id="PF12802">
    <property type="entry name" value="MarR_2"/>
    <property type="match status" value="1"/>
</dbReference>
<dbReference type="Gene3D" id="1.10.10.10">
    <property type="entry name" value="Winged helix-like DNA-binding domain superfamily/Winged helix DNA-binding domain"/>
    <property type="match status" value="1"/>
</dbReference>
<dbReference type="SMART" id="SM00347">
    <property type="entry name" value="HTH_MARR"/>
    <property type="match status" value="1"/>
</dbReference>
<evidence type="ECO:0000259" key="4">
    <source>
        <dbReference type="PROSITE" id="PS50995"/>
    </source>
</evidence>
<dbReference type="PRINTS" id="PR00598">
    <property type="entry name" value="HTHMARR"/>
</dbReference>
<gene>
    <name evidence="5" type="ORF">C7R93_28865</name>
</gene>
<dbReference type="EMBL" id="PXZM01000062">
    <property type="protein sequence ID" value="PSJ86203.1"/>
    <property type="molecule type" value="Genomic_DNA"/>
</dbReference>
<evidence type="ECO:0000313" key="5">
    <source>
        <dbReference type="EMBL" id="PSJ86203.1"/>
    </source>
</evidence>
<comment type="caution">
    <text evidence="5">The sequence shown here is derived from an EMBL/GenBank/DDBJ whole genome shotgun (WGS) entry which is preliminary data.</text>
</comment>
<name>A0A2P7UH68_9BACL</name>
<evidence type="ECO:0000256" key="3">
    <source>
        <dbReference type="ARBA" id="ARBA00023163"/>
    </source>
</evidence>
<keyword evidence="2" id="KW-0238">DNA-binding</keyword>
<keyword evidence="6" id="KW-1185">Reference proteome</keyword>
<dbReference type="PANTHER" id="PTHR42756">
    <property type="entry name" value="TRANSCRIPTIONAL REGULATOR, MARR"/>
    <property type="match status" value="1"/>
</dbReference>
<dbReference type="SUPFAM" id="SSF46785">
    <property type="entry name" value="Winged helix' DNA-binding domain"/>
    <property type="match status" value="1"/>
</dbReference>
<dbReference type="GO" id="GO:0003700">
    <property type="term" value="F:DNA-binding transcription factor activity"/>
    <property type="evidence" value="ECO:0007669"/>
    <property type="project" value="InterPro"/>
</dbReference>
<dbReference type="InterPro" id="IPR036388">
    <property type="entry name" value="WH-like_DNA-bd_sf"/>
</dbReference>
<protein>
    <submittedName>
        <fullName evidence="5">MarR family transcriptional regulator</fullName>
    </submittedName>
</protein>
<feature type="domain" description="HTH marR-type" evidence="4">
    <location>
        <begin position="7"/>
        <end position="136"/>
    </location>
</feature>
<proteinExistence type="predicted"/>
<sequence>MNSDNLHNCLFFTSNRLSRVITKLAEDSFQRYGFSPTHAYLMLAVNEKEKVTPTQLAQILHMTPSTITRFVDKLVGKGFLEREVEGKNIFVLPTKKGREAQADIEEAIKDMYKNYVELLGEAQAKSVTQMIHETVEMLEKNETES</sequence>
<dbReference type="AlphaFoldDB" id="A0A2P7UH68"/>
<keyword evidence="3" id="KW-0804">Transcription</keyword>
<dbReference type="PANTHER" id="PTHR42756:SF1">
    <property type="entry name" value="TRANSCRIPTIONAL REPRESSOR OF EMRAB OPERON"/>
    <property type="match status" value="1"/>
</dbReference>
<dbReference type="InterPro" id="IPR036390">
    <property type="entry name" value="WH_DNA-bd_sf"/>
</dbReference>
<reference evidence="5 6" key="1">
    <citation type="submission" date="2018-03" db="EMBL/GenBank/DDBJ databases">
        <title>Brevisbacillus phylogenomics.</title>
        <authorList>
            <person name="Dunlap C."/>
        </authorList>
    </citation>
    <scope>NUCLEOTIDE SEQUENCE [LARGE SCALE GENOMIC DNA]</scope>
    <source>
        <strain evidence="5 6">NRRL NRS-1210</strain>
    </source>
</reference>
<organism evidence="5 6">
    <name type="scientific">Brevibacillus fortis</name>
    <dbReference type="NCBI Taxonomy" id="2126352"/>
    <lineage>
        <taxon>Bacteria</taxon>
        <taxon>Bacillati</taxon>
        <taxon>Bacillota</taxon>
        <taxon>Bacilli</taxon>
        <taxon>Bacillales</taxon>
        <taxon>Paenibacillaceae</taxon>
        <taxon>Brevibacillus</taxon>
    </lineage>
</organism>